<dbReference type="EMBL" id="BKCP01004483">
    <property type="protein sequence ID" value="GER31481.1"/>
    <property type="molecule type" value="Genomic_DNA"/>
</dbReference>
<dbReference type="AlphaFoldDB" id="A0A5A7PFH4"/>
<evidence type="ECO:0000313" key="1">
    <source>
        <dbReference type="EMBL" id="GER31481.1"/>
    </source>
</evidence>
<keyword evidence="1" id="KW-0346">Stress response</keyword>
<sequence length="139" mass="13867">MRALAARVDSRGGDLIWSRSGGKGRVGVSGFRVGRGSDGRVGVSGFRVGRGGDGGGVILEFLLVLLSDNTFGGVAVAPAQQRGPAVINDRGLPKDGVGPALAGALDQSEEVPLEGFLAEECRLRLVVVSAGGGGGPEGG</sequence>
<name>A0A5A7PFH4_STRAF</name>
<protein>
    <submittedName>
        <fullName evidence="1">DNAJ heat shock family protein</fullName>
    </submittedName>
</protein>
<keyword evidence="2" id="KW-1185">Reference proteome</keyword>
<gene>
    <name evidence="1" type="ORF">STAS_07480</name>
</gene>
<comment type="caution">
    <text evidence="1">The sequence shown here is derived from an EMBL/GenBank/DDBJ whole genome shotgun (WGS) entry which is preliminary data.</text>
</comment>
<evidence type="ECO:0000313" key="2">
    <source>
        <dbReference type="Proteomes" id="UP000325081"/>
    </source>
</evidence>
<dbReference type="Proteomes" id="UP000325081">
    <property type="component" value="Unassembled WGS sequence"/>
</dbReference>
<organism evidence="1 2">
    <name type="scientific">Striga asiatica</name>
    <name type="common">Asiatic witchweed</name>
    <name type="synonym">Buchnera asiatica</name>
    <dbReference type="NCBI Taxonomy" id="4170"/>
    <lineage>
        <taxon>Eukaryota</taxon>
        <taxon>Viridiplantae</taxon>
        <taxon>Streptophyta</taxon>
        <taxon>Embryophyta</taxon>
        <taxon>Tracheophyta</taxon>
        <taxon>Spermatophyta</taxon>
        <taxon>Magnoliopsida</taxon>
        <taxon>eudicotyledons</taxon>
        <taxon>Gunneridae</taxon>
        <taxon>Pentapetalae</taxon>
        <taxon>asterids</taxon>
        <taxon>lamiids</taxon>
        <taxon>Lamiales</taxon>
        <taxon>Orobanchaceae</taxon>
        <taxon>Buchnereae</taxon>
        <taxon>Striga</taxon>
    </lineage>
</organism>
<proteinExistence type="predicted"/>
<reference evidence="2" key="1">
    <citation type="journal article" date="2019" name="Curr. Biol.">
        <title>Genome Sequence of Striga asiatica Provides Insight into the Evolution of Plant Parasitism.</title>
        <authorList>
            <person name="Yoshida S."/>
            <person name="Kim S."/>
            <person name="Wafula E.K."/>
            <person name="Tanskanen J."/>
            <person name="Kim Y.M."/>
            <person name="Honaas L."/>
            <person name="Yang Z."/>
            <person name="Spallek T."/>
            <person name="Conn C.E."/>
            <person name="Ichihashi Y."/>
            <person name="Cheong K."/>
            <person name="Cui S."/>
            <person name="Der J.P."/>
            <person name="Gundlach H."/>
            <person name="Jiao Y."/>
            <person name="Hori C."/>
            <person name="Ishida J.K."/>
            <person name="Kasahara H."/>
            <person name="Kiba T."/>
            <person name="Kim M.S."/>
            <person name="Koo N."/>
            <person name="Laohavisit A."/>
            <person name="Lee Y.H."/>
            <person name="Lumba S."/>
            <person name="McCourt P."/>
            <person name="Mortimer J.C."/>
            <person name="Mutuku J.M."/>
            <person name="Nomura T."/>
            <person name="Sasaki-Sekimoto Y."/>
            <person name="Seto Y."/>
            <person name="Wang Y."/>
            <person name="Wakatake T."/>
            <person name="Sakakibara H."/>
            <person name="Demura T."/>
            <person name="Yamaguchi S."/>
            <person name="Yoneyama K."/>
            <person name="Manabe R.I."/>
            <person name="Nelson D.C."/>
            <person name="Schulman A.H."/>
            <person name="Timko M.P."/>
            <person name="dePamphilis C.W."/>
            <person name="Choi D."/>
            <person name="Shirasu K."/>
        </authorList>
    </citation>
    <scope>NUCLEOTIDE SEQUENCE [LARGE SCALE GENOMIC DNA]</scope>
    <source>
        <strain evidence="2">cv. UVA1</strain>
    </source>
</reference>
<accession>A0A5A7PFH4</accession>